<name>A0ABP8N870_9BACT</name>
<dbReference type="Proteomes" id="UP001500067">
    <property type="component" value="Unassembled WGS sequence"/>
</dbReference>
<dbReference type="RefSeq" id="WP_345079622.1">
    <property type="nucleotide sequence ID" value="NZ_BAABFA010000008.1"/>
</dbReference>
<evidence type="ECO:0000313" key="2">
    <source>
        <dbReference type="Proteomes" id="UP001500067"/>
    </source>
</evidence>
<gene>
    <name evidence="1" type="ORF">GCM10023093_10490</name>
</gene>
<organism evidence="1 2">
    <name type="scientific">Nemorincola caseinilytica</name>
    <dbReference type="NCBI Taxonomy" id="2054315"/>
    <lineage>
        <taxon>Bacteria</taxon>
        <taxon>Pseudomonadati</taxon>
        <taxon>Bacteroidota</taxon>
        <taxon>Chitinophagia</taxon>
        <taxon>Chitinophagales</taxon>
        <taxon>Chitinophagaceae</taxon>
        <taxon>Nemorincola</taxon>
    </lineage>
</organism>
<protein>
    <submittedName>
        <fullName evidence="1">Uncharacterized protein</fullName>
    </submittedName>
</protein>
<sequence length="210" mass="24830">MDIGTAARYELMELSQDQSIHPLDKYVYCHFWRRYYENWGYIYQVDIIQHQAQFIEQLKQFETYYFSTSMAEFSDTQTPSKEPPVLSDIWNRGERVLEVISNELYDAGYIEDPMDFKMAFYTNTNSKCNWIGTNTSLLYLLTIALHRHIKNVPKTVRDLSASRFLINGKEKSQEITRTISAKVKPHLVKDKTELNADYRKIFLILEKSLQ</sequence>
<dbReference type="EMBL" id="BAABFA010000008">
    <property type="protein sequence ID" value="GAA4462967.1"/>
    <property type="molecule type" value="Genomic_DNA"/>
</dbReference>
<evidence type="ECO:0000313" key="1">
    <source>
        <dbReference type="EMBL" id="GAA4462967.1"/>
    </source>
</evidence>
<keyword evidence="2" id="KW-1185">Reference proteome</keyword>
<comment type="caution">
    <text evidence="1">The sequence shown here is derived from an EMBL/GenBank/DDBJ whole genome shotgun (WGS) entry which is preliminary data.</text>
</comment>
<accession>A0ABP8N870</accession>
<proteinExistence type="predicted"/>
<reference evidence="2" key="1">
    <citation type="journal article" date="2019" name="Int. J. Syst. Evol. Microbiol.">
        <title>The Global Catalogue of Microorganisms (GCM) 10K type strain sequencing project: providing services to taxonomists for standard genome sequencing and annotation.</title>
        <authorList>
            <consortium name="The Broad Institute Genomics Platform"/>
            <consortium name="The Broad Institute Genome Sequencing Center for Infectious Disease"/>
            <person name="Wu L."/>
            <person name="Ma J."/>
        </authorList>
    </citation>
    <scope>NUCLEOTIDE SEQUENCE [LARGE SCALE GENOMIC DNA]</scope>
    <source>
        <strain evidence="2">JCM 32105</strain>
    </source>
</reference>